<dbReference type="Gene3D" id="1.10.3350.20">
    <property type="entry name" value="Tmem141 protein family"/>
    <property type="match status" value="1"/>
</dbReference>
<gene>
    <name evidence="2" type="primary">TMEM141</name>
</gene>
<feature type="region of interest" description="Disordered" evidence="1">
    <location>
        <begin position="95"/>
        <end position="118"/>
    </location>
</feature>
<name>A0A8P0T9N4_CANLF</name>
<organism evidence="2 3">
    <name type="scientific">Canis lupus familiaris</name>
    <name type="common">Dog</name>
    <name type="synonym">Canis familiaris</name>
    <dbReference type="NCBI Taxonomy" id="9615"/>
    <lineage>
        <taxon>Eukaryota</taxon>
        <taxon>Metazoa</taxon>
        <taxon>Chordata</taxon>
        <taxon>Craniata</taxon>
        <taxon>Vertebrata</taxon>
        <taxon>Euteleostomi</taxon>
        <taxon>Mammalia</taxon>
        <taxon>Eutheria</taxon>
        <taxon>Laurasiatheria</taxon>
        <taxon>Carnivora</taxon>
        <taxon>Caniformia</taxon>
        <taxon>Canidae</taxon>
        <taxon>Canis</taxon>
    </lineage>
</organism>
<proteinExistence type="predicted"/>
<protein>
    <submittedName>
        <fullName evidence="2">Transmembrane protein 141</fullName>
    </submittedName>
</protein>
<dbReference type="Ensembl" id="ENSCAFT00000075617.2">
    <property type="protein sequence ID" value="ENSCAFP00000057601.1"/>
    <property type="gene ID" value="ENSCAFG00000028849.3"/>
</dbReference>
<dbReference type="PANTHER" id="PTHR47229">
    <property type="entry name" value="TRANSMEMBRANE PROTEIN 141"/>
    <property type="match status" value="1"/>
</dbReference>
<dbReference type="InterPro" id="IPR026788">
    <property type="entry name" value="Tmem141"/>
</dbReference>
<reference evidence="2" key="2">
    <citation type="submission" date="2025-08" db="UniProtKB">
        <authorList>
            <consortium name="Ensembl"/>
        </authorList>
    </citation>
    <scope>IDENTIFICATION</scope>
</reference>
<dbReference type="PANTHER" id="PTHR47229:SF1">
    <property type="entry name" value="TRANSMEMBRANE PROTEIN 141"/>
    <property type="match status" value="1"/>
</dbReference>
<dbReference type="Pfam" id="PF15110">
    <property type="entry name" value="TMEM141"/>
    <property type="match status" value="1"/>
</dbReference>
<dbReference type="Proteomes" id="UP000002254">
    <property type="component" value="Chromosome 9"/>
</dbReference>
<reference evidence="2 3" key="1">
    <citation type="journal article" date="2005" name="Nature">
        <title>Genome sequence, comparative analysis and haplotype structure of the domestic dog.</title>
        <authorList>
            <consortium name="Broad Sequencing Platform"/>
            <person name="Lindblad-Toh K."/>
            <person name="Wade C.M."/>
            <person name="Mikkelsen T.S."/>
            <person name="Karlsson E.K."/>
            <person name="Jaffe D.B."/>
            <person name="Kamal M."/>
            <person name="Clamp M."/>
            <person name="Chang J.L."/>
            <person name="Kulbokas E.J. III"/>
            <person name="Zody M.C."/>
            <person name="Mauceli E."/>
            <person name="Xie X."/>
            <person name="Breen M."/>
            <person name="Wayne R.K."/>
            <person name="Ostrander E.A."/>
            <person name="Ponting C.P."/>
            <person name="Galibert F."/>
            <person name="Smith D.R."/>
            <person name="DeJong P.J."/>
            <person name="Kirkness E."/>
            <person name="Alvarez P."/>
            <person name="Biagi T."/>
            <person name="Brockman W."/>
            <person name="Butler J."/>
            <person name="Chin C.W."/>
            <person name="Cook A."/>
            <person name="Cuff J."/>
            <person name="Daly M.J."/>
            <person name="DeCaprio D."/>
            <person name="Gnerre S."/>
            <person name="Grabherr M."/>
            <person name="Kellis M."/>
            <person name="Kleber M."/>
            <person name="Bardeleben C."/>
            <person name="Goodstadt L."/>
            <person name="Heger A."/>
            <person name="Hitte C."/>
            <person name="Kim L."/>
            <person name="Koepfli K.P."/>
            <person name="Parker H.G."/>
            <person name="Pollinger J.P."/>
            <person name="Searle S.M."/>
            <person name="Sutter N.B."/>
            <person name="Thomas R."/>
            <person name="Webber C."/>
            <person name="Baldwin J."/>
            <person name="Abebe A."/>
            <person name="Abouelleil A."/>
            <person name="Aftuck L."/>
            <person name="Ait-Zahra M."/>
            <person name="Aldredge T."/>
            <person name="Allen N."/>
            <person name="An P."/>
            <person name="Anderson S."/>
            <person name="Antoine C."/>
            <person name="Arachchi H."/>
            <person name="Aslam A."/>
            <person name="Ayotte L."/>
            <person name="Bachantsang P."/>
            <person name="Barry A."/>
            <person name="Bayul T."/>
            <person name="Benamara M."/>
            <person name="Berlin A."/>
            <person name="Bessette D."/>
            <person name="Blitshteyn B."/>
            <person name="Bloom T."/>
            <person name="Blye J."/>
            <person name="Boguslavskiy L."/>
            <person name="Bonnet C."/>
            <person name="Boukhgalter B."/>
            <person name="Brown A."/>
            <person name="Cahill P."/>
            <person name="Calixte N."/>
            <person name="Camarata J."/>
            <person name="Cheshatsang Y."/>
            <person name="Chu J."/>
            <person name="Citroen M."/>
            <person name="Collymore A."/>
            <person name="Cooke P."/>
            <person name="Dawoe T."/>
            <person name="Daza R."/>
            <person name="Decktor K."/>
            <person name="DeGray S."/>
            <person name="Dhargay N."/>
            <person name="Dooley K."/>
            <person name="Dooley K."/>
            <person name="Dorje P."/>
            <person name="Dorjee K."/>
            <person name="Dorris L."/>
            <person name="Duffey N."/>
            <person name="Dupes A."/>
            <person name="Egbiremolen O."/>
            <person name="Elong R."/>
            <person name="Falk J."/>
            <person name="Farina A."/>
            <person name="Faro S."/>
            <person name="Ferguson D."/>
            <person name="Ferreira P."/>
            <person name="Fisher S."/>
            <person name="FitzGerald M."/>
            <person name="Foley K."/>
            <person name="Foley C."/>
            <person name="Franke A."/>
            <person name="Friedrich D."/>
            <person name="Gage D."/>
            <person name="Garber M."/>
            <person name="Gearin G."/>
            <person name="Giannoukos G."/>
            <person name="Goode T."/>
            <person name="Goyette A."/>
            <person name="Graham J."/>
            <person name="Grandbois E."/>
            <person name="Gyaltsen K."/>
            <person name="Hafez N."/>
            <person name="Hagopian D."/>
            <person name="Hagos B."/>
            <person name="Hall J."/>
            <person name="Healy C."/>
            <person name="Hegarty R."/>
            <person name="Honan T."/>
            <person name="Horn A."/>
            <person name="Houde N."/>
            <person name="Hughes L."/>
            <person name="Hunnicutt L."/>
            <person name="Husby M."/>
            <person name="Jester B."/>
            <person name="Jones C."/>
            <person name="Kamat A."/>
            <person name="Kanga B."/>
            <person name="Kells C."/>
            <person name="Khazanovich D."/>
            <person name="Kieu A.C."/>
            <person name="Kisner P."/>
            <person name="Kumar M."/>
            <person name="Lance K."/>
            <person name="Landers T."/>
            <person name="Lara M."/>
            <person name="Lee W."/>
            <person name="Leger J.P."/>
            <person name="Lennon N."/>
            <person name="Leuper L."/>
            <person name="LeVine S."/>
            <person name="Liu J."/>
            <person name="Liu X."/>
            <person name="Lokyitsang Y."/>
            <person name="Lokyitsang T."/>
            <person name="Lui A."/>
            <person name="Macdonald J."/>
            <person name="Major J."/>
            <person name="Marabella R."/>
            <person name="Maru K."/>
            <person name="Matthews C."/>
            <person name="McDonough S."/>
            <person name="Mehta T."/>
            <person name="Meldrim J."/>
            <person name="Melnikov A."/>
            <person name="Meneus L."/>
            <person name="Mihalev A."/>
            <person name="Mihova T."/>
            <person name="Miller K."/>
            <person name="Mittelman R."/>
            <person name="Mlenga V."/>
            <person name="Mulrain L."/>
            <person name="Munson G."/>
            <person name="Navidi A."/>
            <person name="Naylor J."/>
            <person name="Nguyen T."/>
            <person name="Nguyen N."/>
            <person name="Nguyen C."/>
            <person name="Nguyen T."/>
            <person name="Nicol R."/>
            <person name="Norbu N."/>
            <person name="Norbu C."/>
            <person name="Novod N."/>
            <person name="Nyima T."/>
            <person name="Olandt P."/>
            <person name="O'Neill B."/>
            <person name="O'Neill K."/>
            <person name="Osman S."/>
            <person name="Oyono L."/>
            <person name="Patti C."/>
            <person name="Perrin D."/>
            <person name="Phunkhang P."/>
            <person name="Pierre F."/>
            <person name="Priest M."/>
            <person name="Rachupka A."/>
            <person name="Raghuraman S."/>
            <person name="Rameau R."/>
            <person name="Ray V."/>
            <person name="Raymond C."/>
            <person name="Rege F."/>
            <person name="Rise C."/>
            <person name="Rogers J."/>
            <person name="Rogov P."/>
            <person name="Sahalie J."/>
            <person name="Settipalli S."/>
            <person name="Sharpe T."/>
            <person name="Shea T."/>
            <person name="Sheehan M."/>
            <person name="Sherpa N."/>
            <person name="Shi J."/>
            <person name="Shih D."/>
            <person name="Sloan J."/>
            <person name="Smith C."/>
            <person name="Sparrow T."/>
            <person name="Stalker J."/>
            <person name="Stange-Thomann N."/>
            <person name="Stavropoulos S."/>
            <person name="Stone C."/>
            <person name="Stone S."/>
            <person name="Sykes S."/>
            <person name="Tchuinga P."/>
            <person name="Tenzing P."/>
            <person name="Tesfaye S."/>
            <person name="Thoulutsang D."/>
            <person name="Thoulutsang Y."/>
            <person name="Topham K."/>
            <person name="Topping I."/>
            <person name="Tsamla T."/>
            <person name="Vassiliev H."/>
            <person name="Venkataraman V."/>
            <person name="Vo A."/>
            <person name="Wangchuk T."/>
            <person name="Wangdi T."/>
            <person name="Weiand M."/>
            <person name="Wilkinson J."/>
            <person name="Wilson A."/>
            <person name="Yadav S."/>
            <person name="Yang S."/>
            <person name="Yang X."/>
            <person name="Young G."/>
            <person name="Yu Q."/>
            <person name="Zainoun J."/>
            <person name="Zembek L."/>
            <person name="Zimmer A."/>
            <person name="Lander E.S."/>
        </authorList>
    </citation>
    <scope>NUCLEOTIDE SEQUENCE [LARGE SCALE GENOMIC DNA]</scope>
    <source>
        <strain evidence="2">Boxer</strain>
    </source>
</reference>
<sequence>MVNLGLSRVDDTVAAKHPGLEEYAACQSEAFVKGIFTFITGTGAAVGLQMLIQRRFPYPFQWHVLVAVDGYWVTRVESHRCSNLWLFLETGQLPKDGGTGERPGQRESEPETLVPGSLGPRVQAAQASPLRPVQPGGAGVGGLLTSYAGGTGESGMWIVGPPRKGGHTASILLGRGLVNKLKLWFQLCPFASYRSAQLGQLQLGAEDLGPETSRTQP</sequence>
<dbReference type="InterPro" id="IPR038259">
    <property type="entry name" value="Tmem141_sf"/>
</dbReference>
<accession>A0A8P0T9N4</accession>
<dbReference type="AlphaFoldDB" id="A0A8P0T9N4"/>
<evidence type="ECO:0000313" key="3">
    <source>
        <dbReference type="Proteomes" id="UP000002254"/>
    </source>
</evidence>
<evidence type="ECO:0000256" key="1">
    <source>
        <dbReference type="SAM" id="MobiDB-lite"/>
    </source>
</evidence>
<evidence type="ECO:0000313" key="2">
    <source>
        <dbReference type="Ensembl" id="ENSCAFP00000057601.1"/>
    </source>
</evidence>